<feature type="transmembrane region" description="Helical" evidence="1">
    <location>
        <begin position="38"/>
        <end position="57"/>
    </location>
</feature>
<keyword evidence="1" id="KW-0812">Transmembrane</keyword>
<dbReference type="Proteomes" id="UP001059597">
    <property type="component" value="Chromosome"/>
</dbReference>
<keyword evidence="3" id="KW-1185">Reference proteome</keyword>
<dbReference type="EMBL" id="AP026073">
    <property type="protein sequence ID" value="BDM69271.1"/>
    <property type="molecule type" value="Genomic_DNA"/>
</dbReference>
<evidence type="ECO:0000256" key="1">
    <source>
        <dbReference type="SAM" id="Phobius"/>
    </source>
</evidence>
<proteinExistence type="predicted"/>
<feature type="transmembrane region" description="Helical" evidence="1">
    <location>
        <begin position="128"/>
        <end position="145"/>
    </location>
</feature>
<keyword evidence="1" id="KW-0472">Membrane</keyword>
<evidence type="ECO:0000313" key="3">
    <source>
        <dbReference type="Proteomes" id="UP001059597"/>
    </source>
</evidence>
<feature type="transmembrane region" description="Helical" evidence="1">
    <location>
        <begin position="12"/>
        <end position="32"/>
    </location>
</feature>
<evidence type="ECO:0008006" key="4">
    <source>
        <dbReference type="Google" id="ProtNLM"/>
    </source>
</evidence>
<keyword evidence="1" id="KW-1133">Transmembrane helix</keyword>
<gene>
    <name evidence="2" type="ORF">HEK616_27580</name>
</gene>
<accession>A0ABM7ZSA2</accession>
<name>A0ABM7ZSA2_STRNI</name>
<feature type="transmembrane region" description="Helical" evidence="1">
    <location>
        <begin position="157"/>
        <end position="173"/>
    </location>
</feature>
<sequence length="215" mass="22213">MADMTAGSVSRAVRAAIFVVVCVTTAALGHAWMSAQSLPWWALVGACGATASVAWWLTGRARGGFVITGATVLAQLGLHSAFDLAQPHPGGPVSVPTPRGGMPGMVGMPVVGDTGQLHPVHSLHGTPGMFLAHALAALVCGVWLWRGEAAAFRLARSAAAVLFAPLLLVLTTLDRTGLEPPARPMARTGHVVRLRGVLLHHVLSRRGPPAAPVCC</sequence>
<protein>
    <recommendedName>
        <fullName evidence="4">Integral membrane protein</fullName>
    </recommendedName>
</protein>
<evidence type="ECO:0000313" key="2">
    <source>
        <dbReference type="EMBL" id="BDM69271.1"/>
    </source>
</evidence>
<reference evidence="2" key="1">
    <citation type="submission" date="2022-06" db="EMBL/GenBank/DDBJ databases">
        <title>Complete genome sequence of Streptomyces nigrescens HEK616.</title>
        <authorList>
            <person name="Asamizu S."/>
            <person name="Onaka H."/>
        </authorList>
    </citation>
    <scope>NUCLEOTIDE SEQUENCE</scope>
    <source>
        <strain evidence="2">HEK616</strain>
    </source>
</reference>
<organism evidence="2 3">
    <name type="scientific">Streptomyces nigrescens</name>
    <dbReference type="NCBI Taxonomy" id="1920"/>
    <lineage>
        <taxon>Bacteria</taxon>
        <taxon>Bacillati</taxon>
        <taxon>Actinomycetota</taxon>
        <taxon>Actinomycetes</taxon>
        <taxon>Kitasatosporales</taxon>
        <taxon>Streptomycetaceae</taxon>
        <taxon>Streptomyces</taxon>
    </lineage>
</organism>
<feature type="transmembrane region" description="Helical" evidence="1">
    <location>
        <begin position="64"/>
        <end position="82"/>
    </location>
</feature>